<evidence type="ECO:0000256" key="4">
    <source>
        <dbReference type="ARBA" id="ARBA00023315"/>
    </source>
</evidence>
<dbReference type="PANTHER" id="PTHR36837">
    <property type="entry name" value="POLY(3-HYDROXYALKANOATE) POLYMERASE SUBUNIT PHAC"/>
    <property type="match status" value="1"/>
</dbReference>
<feature type="domain" description="AB hydrolase-1" evidence="5">
    <location>
        <begin position="284"/>
        <end position="526"/>
    </location>
</feature>
<dbReference type="EMBL" id="AP022345">
    <property type="protein sequence ID" value="BBU68355.1"/>
    <property type="molecule type" value="Genomic_DNA"/>
</dbReference>
<feature type="domain" description="Poly-beta-hydroxybutyrate polymerase N-terminal" evidence="6">
    <location>
        <begin position="110"/>
        <end position="280"/>
    </location>
</feature>
<dbReference type="GO" id="GO:0016746">
    <property type="term" value="F:acyltransferase activity"/>
    <property type="evidence" value="ECO:0007669"/>
    <property type="project" value="UniProtKB-KW"/>
</dbReference>
<proteinExistence type="predicted"/>
<dbReference type="NCBIfam" id="TIGR01838">
    <property type="entry name" value="PHA_synth_I"/>
    <property type="match status" value="1"/>
</dbReference>
<dbReference type="Pfam" id="PF00561">
    <property type="entry name" value="Abhydrolase_1"/>
    <property type="match status" value="1"/>
</dbReference>
<dbReference type="Gene3D" id="3.40.50.1820">
    <property type="entry name" value="alpha/beta hydrolase"/>
    <property type="match status" value="1"/>
</dbReference>
<protein>
    <submittedName>
        <fullName evidence="7">Class I poly(R)-hydroxyalkanoic acid synthase</fullName>
    </submittedName>
</protein>
<dbReference type="RefSeq" id="WP_162048726.1">
    <property type="nucleotide sequence ID" value="NZ_AP019011.1"/>
</dbReference>
<comment type="subcellular location">
    <subcellularLocation>
        <location evidence="1">Cytoplasm</location>
    </subcellularLocation>
</comment>
<dbReference type="Pfam" id="PF07167">
    <property type="entry name" value="PhaC_N"/>
    <property type="match status" value="1"/>
</dbReference>
<accession>A0A679HX99</accession>
<organism evidence="7 8">
    <name type="scientific">Fluviibacter phosphoraccumulans</name>
    <dbReference type="NCBI Taxonomy" id="1751046"/>
    <lineage>
        <taxon>Bacteria</taxon>
        <taxon>Pseudomonadati</taxon>
        <taxon>Pseudomonadota</taxon>
        <taxon>Betaproteobacteria</taxon>
        <taxon>Rhodocyclales</taxon>
        <taxon>Fluviibacteraceae</taxon>
        <taxon>Fluviibacter</taxon>
    </lineage>
</organism>
<gene>
    <name evidence="7" type="ORF">ICHIAU1_06380</name>
</gene>
<dbReference type="Proteomes" id="UP000463961">
    <property type="component" value="Chromosome"/>
</dbReference>
<reference evidence="8" key="1">
    <citation type="submission" date="2020-01" db="EMBL/GenBank/DDBJ databases">
        <title>Phosphoaccumulans saitamaens gen. nov., sp. nov., a polyphosphate accumulating bacterium isolated from surface river water.</title>
        <authorList>
            <person name="Watanabe K."/>
            <person name="Suda W."/>
        </authorList>
    </citation>
    <scope>NUCLEOTIDE SEQUENCE [LARGE SCALE GENOMIC DNA]</scope>
    <source>
        <strain evidence="8">ICHIAU1</strain>
    </source>
</reference>
<evidence type="ECO:0000259" key="5">
    <source>
        <dbReference type="Pfam" id="PF00561"/>
    </source>
</evidence>
<sequence length="616" mass="68803">MSQSPTPAEGAEGKNPAELVHVYSEVAQRASRVLSGFIERQAQKGATTSGEEVGIAKAFMDLSARLLSNPYQLAQTQMNMAHNYFSLWQNSVMRMMGMEAEATVAPERSDKRFKDEGWQQDFVFDFIKQSYLIASKHILDTVGTVEGMDDKQRDKVNFYTRQYIDALSPSNFALTNPEVFRETVRSQGQNLVKGLNNLLHDVEAGDGKLRIRMTDTSAFELGKNVATTKGKVVYQNEMFQLIHYEPTTKEQFKVPLLIVPPWINKFYILDLREKNSFVKWTTDQGHSTFIISWLNPDEQHADLNFEDYMLEGSLAAINAVEQATGSKKINTAGYCLGGTLLMSTLAYMAAKKDTRVNSATFFTTMLDFTDPGELGVFIDEESISSIEKKMEKTGYLDGSEMAGTFSMLRANDLVWSFVINNYLMGKDPFPFDLLYWNSDSTRMPRAMHSFYLRNMYLKNILKEPGGLTLGGVPIDIRKVKTPCYFVSAIEDHIAPWISTYMGVHLPSGPVNFVLGGSGHIAGIVNPPAGNKYCYWTNPKLPETAQEWFQGATQNEGSWWPNWEAWVKAINDEKVAARIPGAGPLKAIEDAPGSFVKMRADVKKPAATAAKAKAAKA</sequence>
<dbReference type="PANTHER" id="PTHR36837:SF5">
    <property type="entry name" value="POLY-3-HYDROXYBUTYRATE SYNTHASE"/>
    <property type="match status" value="1"/>
</dbReference>
<dbReference type="InterPro" id="IPR029058">
    <property type="entry name" value="AB_hydrolase_fold"/>
</dbReference>
<keyword evidence="8" id="KW-1185">Reference proteome</keyword>
<evidence type="ECO:0000256" key="1">
    <source>
        <dbReference type="ARBA" id="ARBA00004496"/>
    </source>
</evidence>
<dbReference type="InterPro" id="IPR010963">
    <property type="entry name" value="PHA_synth_I"/>
</dbReference>
<dbReference type="GO" id="GO:0042619">
    <property type="term" value="P:poly-hydroxybutyrate biosynthetic process"/>
    <property type="evidence" value="ECO:0007669"/>
    <property type="project" value="InterPro"/>
</dbReference>
<keyword evidence="3" id="KW-0808">Transferase</keyword>
<evidence type="ECO:0000313" key="7">
    <source>
        <dbReference type="EMBL" id="BBU68355.1"/>
    </source>
</evidence>
<dbReference type="AlphaFoldDB" id="A0A679HX99"/>
<evidence type="ECO:0000259" key="6">
    <source>
        <dbReference type="Pfam" id="PF07167"/>
    </source>
</evidence>
<evidence type="ECO:0000313" key="8">
    <source>
        <dbReference type="Proteomes" id="UP000463961"/>
    </source>
</evidence>
<dbReference type="SUPFAM" id="SSF53474">
    <property type="entry name" value="alpha/beta-Hydrolases"/>
    <property type="match status" value="1"/>
</dbReference>
<dbReference type="OrthoDB" id="7208816at2"/>
<evidence type="ECO:0000256" key="2">
    <source>
        <dbReference type="ARBA" id="ARBA00022490"/>
    </source>
</evidence>
<dbReference type="InterPro" id="IPR051321">
    <property type="entry name" value="PHA/PHB_synthase"/>
</dbReference>
<dbReference type="InterPro" id="IPR000073">
    <property type="entry name" value="AB_hydrolase_1"/>
</dbReference>
<keyword evidence="4" id="KW-0012">Acyltransferase</keyword>
<dbReference type="InterPro" id="IPR010941">
    <property type="entry name" value="PhaC_N"/>
</dbReference>
<keyword evidence="2" id="KW-0963">Cytoplasm</keyword>
<evidence type="ECO:0000256" key="3">
    <source>
        <dbReference type="ARBA" id="ARBA00022679"/>
    </source>
</evidence>
<dbReference type="GO" id="GO:0005737">
    <property type="term" value="C:cytoplasm"/>
    <property type="evidence" value="ECO:0007669"/>
    <property type="project" value="UniProtKB-SubCell"/>
</dbReference>
<name>A0A679HX99_9RHOO</name>